<evidence type="ECO:0000256" key="2">
    <source>
        <dbReference type="ARBA" id="ARBA00022729"/>
    </source>
</evidence>
<dbReference type="RefSeq" id="WP_009887486.1">
    <property type="nucleotide sequence ID" value="NZ_CP015363.1"/>
</dbReference>
<keyword evidence="3" id="KW-0472">Membrane</keyword>
<dbReference type="InterPro" id="IPR021884">
    <property type="entry name" value="Ice-bd_prot"/>
</dbReference>
<protein>
    <recommendedName>
        <fullName evidence="6">DUF3494 domain-containing protein</fullName>
    </recommendedName>
</protein>
<proteinExistence type="inferred from homology"/>
<accession>A0A1V0N2J0</accession>
<evidence type="ECO:0000313" key="4">
    <source>
        <dbReference type="EMBL" id="ARD84348.1"/>
    </source>
</evidence>
<name>A0A1V0N2J0_9ARCH</name>
<evidence type="ECO:0000256" key="1">
    <source>
        <dbReference type="ARBA" id="ARBA00005445"/>
    </source>
</evidence>
<keyword evidence="2" id="KW-0732">Signal</keyword>
<dbReference type="EMBL" id="CP015363">
    <property type="protein sequence ID" value="ARD84348.1"/>
    <property type="molecule type" value="Genomic_DNA"/>
</dbReference>
<dbReference type="Proteomes" id="UP000192050">
    <property type="component" value="Chromosome"/>
</dbReference>
<dbReference type="OrthoDB" id="57559at2157"/>
<sequence length="631" mass="64487">MYKKHTIKITLVILISIILILSSSMLFLGQSQNSGNSGVSAAPFLSGSYNVSFNETGLTSGTQWNVVLNGTSRTSTSSSIVFSEVNNIYSYTIGNVSGFSVKSVSPASPVTVNGAAITVNVSFTKLAPVSISPVNLGTAGNYAILAKTGISNTGTTSIVGNIGVSPASSTYITGLSLTMNSSGQFSTSSMVTGNVYAATYASPTPSTLTTAVGDMQTAYTNAAGRTNPNYVNLGAGDLNGMTLVPGLYKWGTGVSISTSITLTGNSSSVWIFQISGGLTFGNGAHIILSGGAQPQNIFWQVASGATIGTGATFYGTILSQTAITIATGSSMTGLALAQTAVTLQSDTITAPLEPQSITAAMYGVTFTEAGLPSGTQWNVTLNGVLLSSTVPTISFSEPNGTYAFSVASSTADKIFPSTGSIIVNGEIAYQGITFAAPNQATYTVAFNESGLASGTQWGVTLDGITTTTISSSVNFTMTNASYPFSIIVPADYSATPSTGTETVNGNNITVLVTAVLIVYPVTFKETGLPSGTTWYLNITSMASSGPLTGTTYTVSLLNGSYAYTASSTDSAYHAVKGTFTVSGHSTSETAKFSKVSTSISNTDIYIIVGIVVALAVIGTAVAIMLRKGGSK</sequence>
<dbReference type="SMR" id="A0A1V0N2J0"/>
<dbReference type="Pfam" id="PF11999">
    <property type="entry name" value="Ice_binding"/>
    <property type="match status" value="1"/>
</dbReference>
<keyword evidence="3" id="KW-0812">Transmembrane</keyword>
<evidence type="ECO:0000313" key="5">
    <source>
        <dbReference type="Proteomes" id="UP000192050"/>
    </source>
</evidence>
<dbReference type="STRING" id="74969.FAD_0431"/>
<evidence type="ECO:0008006" key="6">
    <source>
        <dbReference type="Google" id="ProtNLM"/>
    </source>
</evidence>
<organism evidence="4 5">
    <name type="scientific">Ferroplasma acidiphilum</name>
    <dbReference type="NCBI Taxonomy" id="74969"/>
    <lineage>
        <taxon>Archaea</taxon>
        <taxon>Methanobacteriati</taxon>
        <taxon>Thermoplasmatota</taxon>
        <taxon>Thermoplasmata</taxon>
        <taxon>Thermoplasmatales</taxon>
        <taxon>Ferroplasmaceae</taxon>
        <taxon>Ferroplasma</taxon>
    </lineage>
</organism>
<reference evidence="4 5" key="1">
    <citation type="submission" date="2011-10" db="EMBL/GenBank/DDBJ databases">
        <title>Metabolic and evolutionary patterns in the extreme acidophile Ferroplasma acidiphilum.</title>
        <authorList>
            <person name="Golyshina O.V."/>
            <person name="Kozyavkin S.A."/>
            <person name="Tatusov R.L."/>
            <person name="Slesarev A.I."/>
            <person name="Golyshin P.N."/>
        </authorList>
    </citation>
    <scope>NUCLEOTIDE SEQUENCE [LARGE SCALE GENOMIC DNA]</scope>
    <source>
        <strain evidence="5">Y</strain>
    </source>
</reference>
<feature type="transmembrane region" description="Helical" evidence="3">
    <location>
        <begin position="604"/>
        <end position="625"/>
    </location>
</feature>
<dbReference type="GeneID" id="25398814"/>
<keyword evidence="5" id="KW-1185">Reference proteome</keyword>
<dbReference type="KEGG" id="fai:FAD_0431"/>
<comment type="similarity">
    <text evidence="1">Belongs to the ice-binding protein family.</text>
</comment>
<dbReference type="AlphaFoldDB" id="A0A1V0N2J0"/>
<evidence type="ECO:0000256" key="3">
    <source>
        <dbReference type="SAM" id="Phobius"/>
    </source>
</evidence>
<gene>
    <name evidence="4" type="ORF">FAD_0431</name>
</gene>
<keyword evidence="3" id="KW-1133">Transmembrane helix</keyword>